<dbReference type="InterPro" id="IPR019887">
    <property type="entry name" value="Tscrpt_reg_AsnC/Lrp_C"/>
</dbReference>
<proteinExistence type="predicted"/>
<evidence type="ECO:0000256" key="3">
    <source>
        <dbReference type="ARBA" id="ARBA00023163"/>
    </source>
</evidence>
<evidence type="ECO:0000313" key="5">
    <source>
        <dbReference type="EMBL" id="MBC3863916.1"/>
    </source>
</evidence>
<name>A0A923HQM3_9BURK</name>
<dbReference type="AlphaFoldDB" id="A0A923HQM3"/>
<dbReference type="FunFam" id="1.10.10.10:FF:000186">
    <property type="entry name" value="AsnC family transcriptional regulator"/>
    <property type="match status" value="1"/>
</dbReference>
<dbReference type="PROSITE" id="PS50956">
    <property type="entry name" value="HTH_ASNC_2"/>
    <property type="match status" value="1"/>
</dbReference>
<feature type="domain" description="HTH asnC-type" evidence="4">
    <location>
        <begin position="5"/>
        <end position="66"/>
    </location>
</feature>
<keyword evidence="6" id="KW-1185">Reference proteome</keyword>
<dbReference type="PRINTS" id="PR00033">
    <property type="entry name" value="HTHASNC"/>
</dbReference>
<dbReference type="InterPro" id="IPR036388">
    <property type="entry name" value="WH-like_DNA-bd_sf"/>
</dbReference>
<dbReference type="Pfam" id="PF13404">
    <property type="entry name" value="HTH_AsnC-type"/>
    <property type="match status" value="1"/>
</dbReference>
<evidence type="ECO:0000256" key="1">
    <source>
        <dbReference type="ARBA" id="ARBA00023015"/>
    </source>
</evidence>
<protein>
    <submittedName>
        <fullName evidence="5">Lrp/AsnC family transcriptional regulator</fullName>
    </submittedName>
</protein>
<dbReference type="Gene3D" id="1.10.10.10">
    <property type="entry name" value="Winged helix-like DNA-binding domain superfamily/Winged helix DNA-binding domain"/>
    <property type="match status" value="1"/>
</dbReference>
<evidence type="ECO:0000259" key="4">
    <source>
        <dbReference type="PROSITE" id="PS50956"/>
    </source>
</evidence>
<dbReference type="InterPro" id="IPR019888">
    <property type="entry name" value="Tscrpt_reg_AsnC-like"/>
</dbReference>
<sequence>MNFELDSYDRKIIALLQENARLSWSEIGRQIHLTSPAVAERVKRLEEAGVIMGFTTRINLRALGYSFEAMIQVTVESHDALDRWAAAHPEVLAVHATTGNHCAILRLAVSAPEHLQSLLKSLGDIGKTSTSVILSSQCEERPRLPADQLPRR</sequence>
<dbReference type="GO" id="GO:0043200">
    <property type="term" value="P:response to amino acid"/>
    <property type="evidence" value="ECO:0007669"/>
    <property type="project" value="TreeGrafter"/>
</dbReference>
<dbReference type="Pfam" id="PF01037">
    <property type="entry name" value="AsnC_trans_reg"/>
    <property type="match status" value="1"/>
</dbReference>
<gene>
    <name evidence="5" type="ORF">H8K32_17555</name>
</gene>
<comment type="caution">
    <text evidence="5">The sequence shown here is derived from an EMBL/GenBank/DDBJ whole genome shotgun (WGS) entry which is preliminary data.</text>
</comment>
<dbReference type="EMBL" id="JACOFV010000019">
    <property type="protein sequence ID" value="MBC3863916.1"/>
    <property type="molecule type" value="Genomic_DNA"/>
</dbReference>
<dbReference type="RefSeq" id="WP_186913862.1">
    <property type="nucleotide sequence ID" value="NZ_JACOFV010000019.1"/>
</dbReference>
<dbReference type="GO" id="GO:0043565">
    <property type="term" value="F:sequence-specific DNA binding"/>
    <property type="evidence" value="ECO:0007669"/>
    <property type="project" value="InterPro"/>
</dbReference>
<dbReference type="Gene3D" id="3.30.70.920">
    <property type="match status" value="1"/>
</dbReference>
<accession>A0A923HQM3</accession>
<dbReference type="SUPFAM" id="SSF46785">
    <property type="entry name" value="Winged helix' DNA-binding domain"/>
    <property type="match status" value="1"/>
</dbReference>
<evidence type="ECO:0000256" key="2">
    <source>
        <dbReference type="ARBA" id="ARBA00023125"/>
    </source>
</evidence>
<dbReference type="Proteomes" id="UP000634011">
    <property type="component" value="Unassembled WGS sequence"/>
</dbReference>
<dbReference type="PANTHER" id="PTHR30154">
    <property type="entry name" value="LEUCINE-RESPONSIVE REGULATORY PROTEIN"/>
    <property type="match status" value="1"/>
</dbReference>
<evidence type="ECO:0000313" key="6">
    <source>
        <dbReference type="Proteomes" id="UP000634011"/>
    </source>
</evidence>
<organism evidence="5 6">
    <name type="scientific">Undibacterium jejuense</name>
    <dbReference type="NCBI Taxonomy" id="1344949"/>
    <lineage>
        <taxon>Bacteria</taxon>
        <taxon>Pseudomonadati</taxon>
        <taxon>Pseudomonadota</taxon>
        <taxon>Betaproteobacteria</taxon>
        <taxon>Burkholderiales</taxon>
        <taxon>Oxalobacteraceae</taxon>
        <taxon>Undibacterium</taxon>
    </lineage>
</organism>
<dbReference type="PANTHER" id="PTHR30154:SF53">
    <property type="entry name" value="HTH-TYPE TRANSCRIPTIONAL REGULATOR LRPC"/>
    <property type="match status" value="1"/>
</dbReference>
<dbReference type="InterPro" id="IPR000485">
    <property type="entry name" value="AsnC-type_HTH_dom"/>
</dbReference>
<dbReference type="InterPro" id="IPR011008">
    <property type="entry name" value="Dimeric_a/b-barrel"/>
</dbReference>
<dbReference type="SMART" id="SM00344">
    <property type="entry name" value="HTH_ASNC"/>
    <property type="match status" value="1"/>
</dbReference>
<dbReference type="CDD" id="cd00090">
    <property type="entry name" value="HTH_ARSR"/>
    <property type="match status" value="1"/>
</dbReference>
<dbReference type="InterPro" id="IPR036390">
    <property type="entry name" value="WH_DNA-bd_sf"/>
</dbReference>
<dbReference type="GO" id="GO:0005829">
    <property type="term" value="C:cytosol"/>
    <property type="evidence" value="ECO:0007669"/>
    <property type="project" value="TreeGrafter"/>
</dbReference>
<keyword evidence="3" id="KW-0804">Transcription</keyword>
<reference evidence="5" key="1">
    <citation type="submission" date="2020-08" db="EMBL/GenBank/DDBJ databases">
        <title>Novel species isolated from subtropical streams in China.</title>
        <authorList>
            <person name="Lu H."/>
        </authorList>
    </citation>
    <scope>NUCLEOTIDE SEQUENCE</scope>
    <source>
        <strain evidence="5">KACC 12607</strain>
    </source>
</reference>
<keyword evidence="1" id="KW-0805">Transcription regulation</keyword>
<dbReference type="GO" id="GO:0006355">
    <property type="term" value="P:regulation of DNA-templated transcription"/>
    <property type="evidence" value="ECO:0007669"/>
    <property type="project" value="UniProtKB-ARBA"/>
</dbReference>
<dbReference type="SUPFAM" id="SSF54909">
    <property type="entry name" value="Dimeric alpha+beta barrel"/>
    <property type="match status" value="1"/>
</dbReference>
<dbReference type="InterPro" id="IPR011991">
    <property type="entry name" value="ArsR-like_HTH"/>
</dbReference>
<keyword evidence="2" id="KW-0238">DNA-binding</keyword>